<evidence type="ECO:0000256" key="1">
    <source>
        <dbReference type="ARBA" id="ARBA00012787"/>
    </source>
</evidence>
<dbReference type="PANTHER" id="PTHR21568">
    <property type="entry name" value="TRNA PSEUDOURIDINE SYNTHASE PUS10"/>
    <property type="match status" value="1"/>
</dbReference>
<dbReference type="PANTHER" id="PTHR21568:SF0">
    <property type="entry name" value="TRNA PSEUDOURIDINE SYNTHASE PUS10"/>
    <property type="match status" value="1"/>
</dbReference>
<proteinExistence type="predicted"/>
<sequence>MADAQAILLLLRQYKLCRRCFERNNAAGGGRSKPDRRQCYICRGLMDSIDSIVDKIIGAVRDYEFETFVIGATLPTQIYEREDAMRARLKIRGRESVKNQLTKELGMRLARLIRKKAEYMKPDLTVSLVIDKENNVDVAVKSRPLMLSGRYVKKSRGVPQKQDRCPDCEGRGCSSCNNTGGLSGNGSVEGVIAKGLVEMTGGQAPKFSWIGSEDQSSLVLGSGRPFYARIYNPKKRKLKRSRISGSGVVATLSVIEEEDEPDLQPRFKVKTRIHAKCEKELTKDDMKKLGSLAGAEVSYENRSKMATKKIYSAWARRINDNQFSLTMVADGGMMIKQFVGGEEYMKPNISEILGKKCECVGFDILDVSLQQ</sequence>
<accession>K0IE30</accession>
<organism evidence="6 7">
    <name type="scientific">Nitrososphaera gargensis (strain Ga9.2)</name>
    <dbReference type="NCBI Taxonomy" id="1237085"/>
    <lineage>
        <taxon>Archaea</taxon>
        <taxon>Nitrososphaerota</taxon>
        <taxon>Nitrososphaeria</taxon>
        <taxon>Nitrososphaerales</taxon>
        <taxon>Nitrososphaeraceae</taxon>
        <taxon>Nitrososphaera</taxon>
    </lineage>
</organism>
<dbReference type="Proteomes" id="UP000008037">
    <property type="component" value="Chromosome"/>
</dbReference>
<dbReference type="InterPro" id="IPR039894">
    <property type="entry name" value="Pus10-like"/>
</dbReference>
<evidence type="ECO:0000313" key="6">
    <source>
        <dbReference type="EMBL" id="AFU59616.1"/>
    </source>
</evidence>
<dbReference type="NCBIfam" id="TIGR01213">
    <property type="entry name" value="pseudo_Pus10arc"/>
    <property type="match status" value="1"/>
</dbReference>
<dbReference type="OrthoDB" id="10348at2157"/>
<protein>
    <recommendedName>
        <fullName evidence="1">tRNA pseudouridine(55) synthase</fullName>
        <ecNumber evidence="1">5.4.99.25</ecNumber>
    </recommendedName>
</protein>
<gene>
    <name evidence="6" type="ordered locus">Ngar_c26950</name>
</gene>
<feature type="domain" description="Pus10-like C-terminal" evidence="4">
    <location>
        <begin position="147"/>
        <end position="367"/>
    </location>
</feature>
<dbReference type="AlphaFoldDB" id="K0IE30"/>
<dbReference type="RefSeq" id="WP_015020151.1">
    <property type="nucleotide sequence ID" value="NC_018719.1"/>
</dbReference>
<evidence type="ECO:0000256" key="3">
    <source>
        <dbReference type="ARBA" id="ARBA00023235"/>
    </source>
</evidence>
<keyword evidence="3" id="KW-0413">Isomerase</keyword>
<dbReference type="GO" id="GO:0160148">
    <property type="term" value="F:tRNA pseudouridine(55) synthase activity"/>
    <property type="evidence" value="ECO:0007669"/>
    <property type="project" value="UniProtKB-EC"/>
</dbReference>
<dbReference type="BioCyc" id="CNIT1237085:G1324-2695-MONOMER"/>
<dbReference type="STRING" id="1237085.Ngar_c26950"/>
<dbReference type="KEGG" id="nga:Ngar_c26950"/>
<dbReference type="GeneID" id="13794714"/>
<dbReference type="Pfam" id="PF22023">
    <property type="entry name" value="Pus10_THUMP_arc"/>
    <property type="match status" value="1"/>
</dbReference>
<dbReference type="InParanoid" id="K0IE30"/>
<dbReference type="HOGENOM" id="CLU_028780_2_0_2"/>
<evidence type="ECO:0000259" key="4">
    <source>
        <dbReference type="Pfam" id="PF21238"/>
    </source>
</evidence>
<dbReference type="InterPro" id="IPR048741">
    <property type="entry name" value="Pus10-like_C"/>
</dbReference>
<dbReference type="GO" id="GO:0031119">
    <property type="term" value="P:tRNA pseudouridine synthesis"/>
    <property type="evidence" value="ECO:0007669"/>
    <property type="project" value="TreeGrafter"/>
</dbReference>
<evidence type="ECO:0000259" key="5">
    <source>
        <dbReference type="Pfam" id="PF22023"/>
    </source>
</evidence>
<evidence type="ECO:0000256" key="2">
    <source>
        <dbReference type="ARBA" id="ARBA00022694"/>
    </source>
</evidence>
<feature type="domain" description="Pus10 THUMP" evidence="5">
    <location>
        <begin position="53"/>
        <end position="127"/>
    </location>
</feature>
<dbReference type="EMBL" id="CP002408">
    <property type="protein sequence ID" value="AFU59616.1"/>
    <property type="molecule type" value="Genomic_DNA"/>
</dbReference>
<keyword evidence="7" id="KW-1185">Reference proteome</keyword>
<name>K0IE30_NITGG</name>
<dbReference type="InterPro" id="IPR055174">
    <property type="entry name" value="Pus10_THUMP_arc"/>
</dbReference>
<reference evidence="6 7" key="1">
    <citation type="journal article" date="2012" name="Environ. Microbiol.">
        <title>The genome of the ammonia-oxidizing Candidatus Nitrososphaera gargensis: insights into metabolic versatility and environmental adaptations.</title>
        <authorList>
            <person name="Spang A."/>
            <person name="Poehlein A."/>
            <person name="Offre P."/>
            <person name="Zumbragel S."/>
            <person name="Haider S."/>
            <person name="Rychlik N."/>
            <person name="Nowka B."/>
            <person name="Schmeisser C."/>
            <person name="Lebedeva E.V."/>
            <person name="Rattei T."/>
            <person name="Bohm C."/>
            <person name="Schmid M."/>
            <person name="Galushko A."/>
            <person name="Hatzenpichler R."/>
            <person name="Weinmaier T."/>
            <person name="Daniel R."/>
            <person name="Schleper C."/>
            <person name="Spieck E."/>
            <person name="Streit W."/>
            <person name="Wagner M."/>
        </authorList>
    </citation>
    <scope>NUCLEOTIDE SEQUENCE [LARGE SCALE GENOMIC DNA]</scope>
    <source>
        <strain evidence="7">Ga9.2</strain>
    </source>
</reference>
<dbReference type="Pfam" id="PF21238">
    <property type="entry name" value="Pus10_C"/>
    <property type="match status" value="1"/>
</dbReference>
<keyword evidence="2" id="KW-0819">tRNA processing</keyword>
<dbReference type="Gene3D" id="3.30.70.2510">
    <property type="match status" value="1"/>
</dbReference>
<dbReference type="EC" id="5.4.99.25" evidence="1"/>
<evidence type="ECO:0000313" key="7">
    <source>
        <dbReference type="Proteomes" id="UP000008037"/>
    </source>
</evidence>